<dbReference type="EMBL" id="FNMV01000007">
    <property type="protein sequence ID" value="SDX10886.1"/>
    <property type="molecule type" value="Genomic_DNA"/>
</dbReference>
<proteinExistence type="predicted"/>
<sequence>MILGFSTQINKKPTYFVEKIHKCFSLKEVYMIAGLNPALHYPKDYNYIAKDKKPAKLHTIREDKTNRWKAGMKIDFFINMYRKEMFRFAPVLPVVSVQDFEIVYYTDREVLRNDLPPKRAIVIDDKRLSEDKWLELAQNDGFDTVEEFFAYFNEDFTGKLIHWTDKKY</sequence>
<accession>A0A1H2Z0L4</accession>
<keyword evidence="2" id="KW-1185">Reference proteome</keyword>
<dbReference type="OrthoDB" id="883020at2"/>
<dbReference type="RefSeq" id="WP_091431770.1">
    <property type="nucleotide sequence ID" value="NZ_FNMV01000007.1"/>
</dbReference>
<evidence type="ECO:0000313" key="2">
    <source>
        <dbReference type="Proteomes" id="UP000198569"/>
    </source>
</evidence>
<reference evidence="2" key="1">
    <citation type="submission" date="2016-10" db="EMBL/GenBank/DDBJ databases">
        <authorList>
            <person name="Varghese N."/>
            <person name="Submissions S."/>
        </authorList>
    </citation>
    <scope>NUCLEOTIDE SEQUENCE [LARGE SCALE GENOMIC DNA]</scope>
    <source>
        <strain evidence="2">DSM 15718</strain>
    </source>
</reference>
<name>A0A1H2Z0L4_9FLAO</name>
<dbReference type="Proteomes" id="UP000198569">
    <property type="component" value="Unassembled WGS sequence"/>
</dbReference>
<dbReference type="AlphaFoldDB" id="A0A1H2Z0L4"/>
<dbReference type="STRING" id="229203.SAMN05444338_10749"/>
<gene>
    <name evidence="1" type="ORF">SAMN05444338_10749</name>
</gene>
<evidence type="ECO:0000313" key="1">
    <source>
        <dbReference type="EMBL" id="SDX10886.1"/>
    </source>
</evidence>
<organism evidence="1 2">
    <name type="scientific">Flavobacterium degerlachei</name>
    <dbReference type="NCBI Taxonomy" id="229203"/>
    <lineage>
        <taxon>Bacteria</taxon>
        <taxon>Pseudomonadati</taxon>
        <taxon>Bacteroidota</taxon>
        <taxon>Flavobacteriia</taxon>
        <taxon>Flavobacteriales</taxon>
        <taxon>Flavobacteriaceae</taxon>
        <taxon>Flavobacterium</taxon>
    </lineage>
</organism>
<protein>
    <submittedName>
        <fullName evidence="1">Uncharacterized protein</fullName>
    </submittedName>
</protein>